<evidence type="ECO:0000256" key="6">
    <source>
        <dbReference type="ARBA" id="ARBA00022743"/>
    </source>
</evidence>
<keyword evidence="6" id="KW-0494">Milk protein</keyword>
<dbReference type="GeneTree" id="ENSGT00940000153832"/>
<name>A0A6I8N971_ORNAN</name>
<keyword evidence="14" id="KW-1185">Reference proteome</keyword>
<dbReference type="GO" id="GO:0050830">
    <property type="term" value="P:defense response to Gram-positive bacterium"/>
    <property type="evidence" value="ECO:0000318"/>
    <property type="project" value="GO_Central"/>
</dbReference>
<feature type="signal peptide" evidence="11">
    <location>
        <begin position="1"/>
        <end position="16"/>
    </location>
</feature>
<dbReference type="Ensembl" id="ENSOANT00000060530.1">
    <property type="protein sequence ID" value="ENSOANP00000037672.1"/>
    <property type="gene ID" value="ENSOANG00000039571.1"/>
</dbReference>
<dbReference type="InterPro" id="IPR023346">
    <property type="entry name" value="Lysozyme-like_dom_sf"/>
</dbReference>
<dbReference type="GO" id="GO:0003796">
    <property type="term" value="F:lysozyme activity"/>
    <property type="evidence" value="ECO:0000318"/>
    <property type="project" value="GO_Central"/>
</dbReference>
<evidence type="ECO:0000256" key="7">
    <source>
        <dbReference type="ARBA" id="ARBA00022801"/>
    </source>
</evidence>
<evidence type="ECO:0000256" key="10">
    <source>
        <dbReference type="RuleBase" id="RU004440"/>
    </source>
</evidence>
<evidence type="ECO:0000256" key="4">
    <source>
        <dbReference type="ARBA" id="ARBA00022529"/>
    </source>
</evidence>
<sequence length="135" mass="15251">MKHLVLLCVLLFASQAQFIQKGELCQKLKAEGMDGFLGITLPNCEFAPILSSINHNRDGSSDYGIYQISSHYWCQENKSRKAKNDCKISCSNLLNHNIMDDLRCVKKIAAEAKGLTPWVAWQSHCQSLDLKQFNC</sequence>
<dbReference type="Gene3D" id="1.10.530.10">
    <property type="match status" value="1"/>
</dbReference>
<dbReference type="GO" id="GO:0031640">
    <property type="term" value="P:killing of cells of another organism"/>
    <property type="evidence" value="ECO:0007669"/>
    <property type="project" value="UniProtKB-KW"/>
</dbReference>
<evidence type="ECO:0000256" key="11">
    <source>
        <dbReference type="SAM" id="SignalP"/>
    </source>
</evidence>
<reference evidence="13 14" key="1">
    <citation type="journal article" date="2008" name="Nature">
        <title>Genome analysis of the platypus reveals unique signatures of evolution.</title>
        <authorList>
            <person name="Warren W.C."/>
            <person name="Hillier L.W."/>
            <person name="Marshall Graves J.A."/>
            <person name="Birney E."/>
            <person name="Ponting C.P."/>
            <person name="Grutzner F."/>
            <person name="Belov K."/>
            <person name="Miller W."/>
            <person name="Clarke L."/>
            <person name="Chinwalla A.T."/>
            <person name="Yang S.P."/>
            <person name="Heger A."/>
            <person name="Locke D.P."/>
            <person name="Miethke P."/>
            <person name="Waters P.D."/>
            <person name="Veyrunes F."/>
            <person name="Fulton L."/>
            <person name="Fulton B."/>
            <person name="Graves T."/>
            <person name="Wallis J."/>
            <person name="Puente X.S."/>
            <person name="Lopez-Otin C."/>
            <person name="Ordonez G.R."/>
            <person name="Eichler E.E."/>
            <person name="Chen L."/>
            <person name="Cheng Z."/>
            <person name="Deakin J.E."/>
            <person name="Alsop A."/>
            <person name="Thompson K."/>
            <person name="Kirby P."/>
            <person name="Papenfuss A.T."/>
            <person name="Wakefield M.J."/>
            <person name="Olender T."/>
            <person name="Lancet D."/>
            <person name="Huttley G.A."/>
            <person name="Smit A.F."/>
            <person name="Pask A."/>
            <person name="Temple-Smith P."/>
            <person name="Batzer M.A."/>
            <person name="Walker J.A."/>
            <person name="Konkel M.K."/>
            <person name="Harris R.S."/>
            <person name="Whittington C.M."/>
            <person name="Wong E.S."/>
            <person name="Gemmell N.J."/>
            <person name="Buschiazzo E."/>
            <person name="Vargas Jentzsch I.M."/>
            <person name="Merkel A."/>
            <person name="Schmitz J."/>
            <person name="Zemann A."/>
            <person name="Churakov G."/>
            <person name="Kriegs J.O."/>
            <person name="Brosius J."/>
            <person name="Murchison E.P."/>
            <person name="Sachidanandam R."/>
            <person name="Smith C."/>
            <person name="Hannon G.J."/>
            <person name="Tsend-Ayush E."/>
            <person name="McMillan D."/>
            <person name="Attenborough R."/>
            <person name="Rens W."/>
            <person name="Ferguson-Smith M."/>
            <person name="Lefevre C.M."/>
            <person name="Sharp J.A."/>
            <person name="Nicholas K.R."/>
            <person name="Ray D.A."/>
            <person name="Kube M."/>
            <person name="Reinhardt R."/>
            <person name="Pringle T.H."/>
            <person name="Taylor J."/>
            <person name="Jones R.C."/>
            <person name="Nixon B."/>
            <person name="Dacheux J.L."/>
            <person name="Niwa H."/>
            <person name="Sekita Y."/>
            <person name="Huang X."/>
            <person name="Stark A."/>
            <person name="Kheradpour P."/>
            <person name="Kellis M."/>
            <person name="Flicek P."/>
            <person name="Chen Y."/>
            <person name="Webber C."/>
            <person name="Hardison R."/>
            <person name="Nelson J."/>
            <person name="Hallsworth-Pepin K."/>
            <person name="Delehaunty K."/>
            <person name="Markovic C."/>
            <person name="Minx P."/>
            <person name="Feng Y."/>
            <person name="Kremitzki C."/>
            <person name="Mitreva M."/>
            <person name="Glasscock J."/>
            <person name="Wylie T."/>
            <person name="Wohldmann P."/>
            <person name="Thiru P."/>
            <person name="Nhan M.N."/>
            <person name="Pohl C.S."/>
            <person name="Smith S.M."/>
            <person name="Hou S."/>
            <person name="Nefedov M."/>
            <person name="de Jong P.J."/>
            <person name="Renfree M.B."/>
            <person name="Mardis E.R."/>
            <person name="Wilson R.K."/>
        </authorList>
    </citation>
    <scope>NUCLEOTIDE SEQUENCE [LARGE SCALE GENOMIC DNA]</scope>
    <source>
        <strain evidence="13 14">Glennie</strain>
    </source>
</reference>
<dbReference type="FunFam" id="1.10.530.10:FF:000001">
    <property type="entry name" value="Lysozyme C"/>
    <property type="match status" value="1"/>
</dbReference>
<keyword evidence="9" id="KW-0326">Glycosidase</keyword>
<reference evidence="13" key="2">
    <citation type="submission" date="2025-08" db="UniProtKB">
        <authorList>
            <consortium name="Ensembl"/>
        </authorList>
    </citation>
    <scope>IDENTIFICATION</scope>
    <source>
        <strain evidence="13">Glennie</strain>
    </source>
</reference>
<dbReference type="GO" id="GO:0050829">
    <property type="term" value="P:defense response to Gram-negative bacterium"/>
    <property type="evidence" value="ECO:0000318"/>
    <property type="project" value="GO_Central"/>
</dbReference>
<dbReference type="SMART" id="SM00263">
    <property type="entry name" value="LYZ1"/>
    <property type="match status" value="1"/>
</dbReference>
<dbReference type="PANTHER" id="PTHR11407">
    <property type="entry name" value="LYSOZYME C"/>
    <property type="match status" value="1"/>
</dbReference>
<dbReference type="PRINTS" id="PR00137">
    <property type="entry name" value="LYSOZYME"/>
</dbReference>
<dbReference type="SUPFAM" id="SSF53955">
    <property type="entry name" value="Lysozyme-like"/>
    <property type="match status" value="1"/>
</dbReference>
<organism evidence="13 14">
    <name type="scientific">Ornithorhynchus anatinus</name>
    <name type="common">Duckbill platypus</name>
    <dbReference type="NCBI Taxonomy" id="9258"/>
    <lineage>
        <taxon>Eukaryota</taxon>
        <taxon>Metazoa</taxon>
        <taxon>Chordata</taxon>
        <taxon>Craniata</taxon>
        <taxon>Vertebrata</taxon>
        <taxon>Euteleostomi</taxon>
        <taxon>Mammalia</taxon>
        <taxon>Monotremata</taxon>
        <taxon>Ornithorhynchidae</taxon>
        <taxon>Ornithorhynchus</taxon>
    </lineage>
</organism>
<evidence type="ECO:0000256" key="8">
    <source>
        <dbReference type="ARBA" id="ARBA00023157"/>
    </source>
</evidence>
<dbReference type="PROSITE" id="PS51348">
    <property type="entry name" value="GLYCOSYL_HYDROL_F22_2"/>
    <property type="match status" value="1"/>
</dbReference>
<dbReference type="InterPro" id="IPR001916">
    <property type="entry name" value="Glyco_hydro_22"/>
</dbReference>
<evidence type="ECO:0000313" key="14">
    <source>
        <dbReference type="Proteomes" id="UP000002279"/>
    </source>
</evidence>
<dbReference type="PROSITE" id="PS00128">
    <property type="entry name" value="GLYCOSYL_HYDROL_F22_1"/>
    <property type="match status" value="1"/>
</dbReference>
<keyword evidence="11" id="KW-0732">Signal</keyword>
<keyword evidence="5" id="KW-0081">Bacteriolytic enzyme</keyword>
<evidence type="ECO:0000256" key="3">
    <source>
        <dbReference type="ARBA" id="ARBA00012732"/>
    </source>
</evidence>
<evidence type="ECO:0000259" key="12">
    <source>
        <dbReference type="PROSITE" id="PS00128"/>
    </source>
</evidence>
<comment type="similarity">
    <text evidence="2 10">Belongs to the glycosyl hydrolase 22 family.</text>
</comment>
<reference evidence="13" key="3">
    <citation type="submission" date="2025-09" db="UniProtKB">
        <authorList>
            <consortium name="Ensembl"/>
        </authorList>
    </citation>
    <scope>IDENTIFICATION</scope>
    <source>
        <strain evidence="13">Glennie</strain>
    </source>
</reference>
<evidence type="ECO:0000256" key="9">
    <source>
        <dbReference type="ARBA" id="ARBA00023295"/>
    </source>
</evidence>
<evidence type="ECO:0000256" key="1">
    <source>
        <dbReference type="ARBA" id="ARBA00000632"/>
    </source>
</evidence>
<dbReference type="PRINTS" id="PR00135">
    <property type="entry name" value="LYZLACT"/>
</dbReference>
<keyword evidence="8" id="KW-1015">Disulfide bond</keyword>
<feature type="chain" id="PRO_5026163085" description="lysozyme" evidence="11">
    <location>
        <begin position="17"/>
        <end position="135"/>
    </location>
</feature>
<dbReference type="InterPro" id="IPR000974">
    <property type="entry name" value="Glyco_hydro_22_lys"/>
</dbReference>
<dbReference type="InParanoid" id="A0A6I8N971"/>
<dbReference type="Pfam" id="PF00062">
    <property type="entry name" value="Lys"/>
    <property type="match status" value="1"/>
</dbReference>
<proteinExistence type="inferred from homology"/>
<dbReference type="Proteomes" id="UP000002279">
    <property type="component" value="Chromosome 10"/>
</dbReference>
<dbReference type="InterPro" id="IPR019799">
    <property type="entry name" value="Glyco_hydro_22_CS"/>
</dbReference>
<accession>A0A6I8N971</accession>
<comment type="catalytic activity">
    <reaction evidence="1">
        <text>Hydrolysis of (1-&gt;4)-beta-linkages between N-acetylmuramic acid and N-acetyl-D-glucosamine residues in a peptidoglycan and between N-acetyl-D-glucosamine residues in chitodextrins.</text>
        <dbReference type="EC" id="3.2.1.17"/>
    </reaction>
</comment>
<feature type="domain" description="Glycosyl hydrolases family 22 (GH22)" evidence="12">
    <location>
        <begin position="86"/>
        <end position="104"/>
    </location>
</feature>
<keyword evidence="4" id="KW-0929">Antimicrobial</keyword>
<keyword evidence="7" id="KW-0378">Hydrolase</keyword>
<evidence type="ECO:0000313" key="13">
    <source>
        <dbReference type="Ensembl" id="ENSOANP00000037672.1"/>
    </source>
</evidence>
<evidence type="ECO:0000256" key="5">
    <source>
        <dbReference type="ARBA" id="ARBA00022638"/>
    </source>
</evidence>
<dbReference type="AlphaFoldDB" id="A0A6I8N971"/>
<protein>
    <recommendedName>
        <fullName evidence="3">lysozyme</fullName>
        <ecNumber evidence="3">3.2.1.17</ecNumber>
    </recommendedName>
</protein>
<dbReference type="PANTHER" id="PTHR11407:SF28">
    <property type="entry name" value="LYSOZYME C"/>
    <property type="match status" value="1"/>
</dbReference>
<dbReference type="EC" id="3.2.1.17" evidence="3"/>
<evidence type="ECO:0000256" key="2">
    <source>
        <dbReference type="ARBA" id="ARBA00010859"/>
    </source>
</evidence>